<sequence>MPPRSRSKPRRLFPMTLHPMTEALQRPDTAPILVTVAPHSHATPRGAVTGAWIMGQLDVAAGLAGRKIAQGDALILSIKELTFHAALSAGAEFVIHAELTRRGNSSFNLFLSAWAEPDRDCSLVMSADVVLVAVDADGKPRKLN</sequence>
<geneLocation type="plasmid" evidence="4">
    <name>pcblh4a</name>
</geneLocation>
<dbReference type="EMBL" id="CP028472">
    <property type="protein sequence ID" value="AVW89860.1"/>
    <property type="molecule type" value="Genomic_DNA"/>
</dbReference>
<evidence type="ECO:0000256" key="1">
    <source>
        <dbReference type="PROSITE-ProRule" id="PRU01106"/>
    </source>
</evidence>
<dbReference type="PROSITE" id="PS51770">
    <property type="entry name" value="HOTDOG_ACOT"/>
    <property type="match status" value="1"/>
</dbReference>
<dbReference type="Gene3D" id="3.10.129.10">
    <property type="entry name" value="Hotdog Thioesterase"/>
    <property type="match status" value="1"/>
</dbReference>
<keyword evidence="1" id="KW-0378">Hydrolase</keyword>
<dbReference type="KEGG" id="cbak:DA792_01355"/>
<evidence type="ECO:0000313" key="3">
    <source>
        <dbReference type="EMBL" id="AVW89860.1"/>
    </source>
</evidence>
<name>A0A2R4LY54_9RHOB</name>
<dbReference type="Pfam" id="PF03061">
    <property type="entry name" value="4HBT"/>
    <property type="match status" value="1"/>
</dbReference>
<keyword evidence="3" id="KW-0614">Plasmid</keyword>
<proteinExistence type="predicted"/>
<dbReference type="InterPro" id="IPR033120">
    <property type="entry name" value="HOTDOG_ACOT"/>
</dbReference>
<dbReference type="InterPro" id="IPR029069">
    <property type="entry name" value="HotDog_dom_sf"/>
</dbReference>
<organism evidence="3 4">
    <name type="scientific">Celeribacter baekdonensis</name>
    <dbReference type="NCBI Taxonomy" id="875171"/>
    <lineage>
        <taxon>Bacteria</taxon>
        <taxon>Pseudomonadati</taxon>
        <taxon>Pseudomonadota</taxon>
        <taxon>Alphaproteobacteria</taxon>
        <taxon>Rhodobacterales</taxon>
        <taxon>Roseobacteraceae</taxon>
        <taxon>Celeribacter</taxon>
    </lineage>
</organism>
<reference evidence="3 4" key="1">
    <citation type="submission" date="2018-03" db="EMBL/GenBank/DDBJ databases">
        <title>The Complete Genome of Celeribacter baekdonensis strain LH4, a Thiosulfate-Oxidizing Alphaproteobacterium Isolated from Gulf of Mexico Continental Slope Sediments.</title>
        <authorList>
            <person name="Flood B.E."/>
            <person name="Bailey J.V."/>
            <person name="Leprich D."/>
        </authorList>
    </citation>
    <scope>NUCLEOTIDE SEQUENCE [LARGE SCALE GENOMIC DNA]</scope>
    <source>
        <strain evidence="3 4">LH4</strain>
        <plasmid evidence="4">Plasmid pcblh4a</plasmid>
    </source>
</reference>
<dbReference type="GO" id="GO:0016790">
    <property type="term" value="F:thiolester hydrolase activity"/>
    <property type="evidence" value="ECO:0007669"/>
    <property type="project" value="UniProtKB-ARBA"/>
</dbReference>
<gene>
    <name evidence="3" type="ORF">DA792_01355</name>
</gene>
<protein>
    <recommendedName>
        <fullName evidence="2">HotDog ACOT-type domain-containing protein</fullName>
    </recommendedName>
</protein>
<accession>A0A2R4LY54</accession>
<feature type="domain" description="HotDog ACOT-type" evidence="2">
    <location>
        <begin position="27"/>
        <end position="137"/>
    </location>
</feature>
<evidence type="ECO:0000313" key="4">
    <source>
        <dbReference type="Proteomes" id="UP000241447"/>
    </source>
</evidence>
<dbReference type="SUPFAM" id="SSF54637">
    <property type="entry name" value="Thioesterase/thiol ester dehydrase-isomerase"/>
    <property type="match status" value="1"/>
</dbReference>
<evidence type="ECO:0000259" key="2">
    <source>
        <dbReference type="PROSITE" id="PS51770"/>
    </source>
</evidence>
<dbReference type="InterPro" id="IPR006683">
    <property type="entry name" value="Thioestr_dom"/>
</dbReference>
<dbReference type="AlphaFoldDB" id="A0A2R4LY54"/>
<dbReference type="Proteomes" id="UP000241447">
    <property type="component" value="Plasmid pCBLh4a"/>
</dbReference>